<sequence>MLTAEIAMRWLTAGYIDHYVCENCHGIHLSELQGLDGVLESRLFVEHEGAIVTTEIEVRPTGLLALMADLSRLNMNYPSLKVFIDIVDDNLPRLIVADYLHTQAGMDQAQFLWIVQQTMMATQQLLLEITELGFLMQDDEPQKMPSAVH</sequence>
<comment type="caution">
    <text evidence="1">The sequence shown here is derived from an EMBL/GenBank/DDBJ whole genome shotgun (WGS) entry which is preliminary data.</text>
</comment>
<dbReference type="EMBL" id="BMKE01000015">
    <property type="protein sequence ID" value="GGB46587.1"/>
    <property type="molecule type" value="Genomic_DNA"/>
</dbReference>
<organism evidence="1 2">
    <name type="scientific">Oceanisphaera marina</name>
    <dbReference type="NCBI Taxonomy" id="2017550"/>
    <lineage>
        <taxon>Bacteria</taxon>
        <taxon>Pseudomonadati</taxon>
        <taxon>Pseudomonadota</taxon>
        <taxon>Gammaproteobacteria</taxon>
        <taxon>Aeromonadales</taxon>
        <taxon>Aeromonadaceae</taxon>
        <taxon>Oceanisphaera</taxon>
    </lineage>
</organism>
<proteinExistence type="predicted"/>
<dbReference type="InterPro" id="IPR019660">
    <property type="entry name" value="Put_sensory_transdc_reg_YbjN"/>
</dbReference>
<evidence type="ECO:0000313" key="2">
    <source>
        <dbReference type="Proteomes" id="UP000646152"/>
    </source>
</evidence>
<keyword evidence="1" id="KW-0418">Kinase</keyword>
<gene>
    <name evidence="1" type="ORF">GCM10011502_19990</name>
</gene>
<accession>A0ABQ1IPD9</accession>
<dbReference type="Pfam" id="PF10722">
    <property type="entry name" value="YbjN"/>
    <property type="match status" value="1"/>
</dbReference>
<protein>
    <submittedName>
        <fullName evidence="1">Histidine kinase</fullName>
    </submittedName>
</protein>
<reference evidence="2" key="1">
    <citation type="journal article" date="2019" name="Int. J. Syst. Evol. Microbiol.">
        <title>The Global Catalogue of Microorganisms (GCM) 10K type strain sequencing project: providing services to taxonomists for standard genome sequencing and annotation.</title>
        <authorList>
            <consortium name="The Broad Institute Genomics Platform"/>
            <consortium name="The Broad Institute Genome Sequencing Center for Infectious Disease"/>
            <person name="Wu L."/>
            <person name="Ma J."/>
        </authorList>
    </citation>
    <scope>NUCLEOTIDE SEQUENCE [LARGE SCALE GENOMIC DNA]</scope>
    <source>
        <strain evidence="2">CGMCC 1.15923</strain>
    </source>
</reference>
<keyword evidence="2" id="KW-1185">Reference proteome</keyword>
<dbReference type="GO" id="GO:0016301">
    <property type="term" value="F:kinase activity"/>
    <property type="evidence" value="ECO:0007669"/>
    <property type="project" value="UniProtKB-KW"/>
</dbReference>
<keyword evidence="1" id="KW-0808">Transferase</keyword>
<evidence type="ECO:0000313" key="1">
    <source>
        <dbReference type="EMBL" id="GGB46587.1"/>
    </source>
</evidence>
<dbReference type="Proteomes" id="UP000646152">
    <property type="component" value="Unassembled WGS sequence"/>
</dbReference>
<name>A0ABQ1IPD9_9GAMM</name>